<dbReference type="EMBL" id="MU620924">
    <property type="protein sequence ID" value="KAI8578929.1"/>
    <property type="molecule type" value="Genomic_DNA"/>
</dbReference>
<dbReference type="AlphaFoldDB" id="A0AAD5E8Z4"/>
<sequence>MLVKYTLLIFIINAISCWTLASAGPVIMEESPAFAARQARQIVQEEGIGTLITLMDRSVQPEFESMPFGIMEYYADTGAGDLLLLMSDLQVNVRNAVKFPFVSFSIKVSDKSKHRNGQYAVENPRMTLMGKLHRLPGSEYPSAYDRFTAVHPDSRWAPKNESSGGGFHDFRYYTLKVSGLYVINGFGGAHYVGWMNETLYHSPHLIQGPLLTEQVV</sequence>
<name>A0AAD5E8Z4_UMBRA</name>
<dbReference type="Pfam" id="PF13883">
    <property type="entry name" value="CREG_beta-barrel"/>
    <property type="match status" value="1"/>
</dbReference>
<accession>A0AAD5E8Z4</accession>
<dbReference type="Proteomes" id="UP001206595">
    <property type="component" value="Unassembled WGS sequence"/>
</dbReference>
<dbReference type="GeneID" id="75914877"/>
<feature type="domain" description="CREG-like beta-barrel" evidence="2">
    <location>
        <begin position="35"/>
        <end position="201"/>
    </location>
</feature>
<evidence type="ECO:0000313" key="3">
    <source>
        <dbReference type="EMBL" id="KAI8578929.1"/>
    </source>
</evidence>
<keyword evidence="1" id="KW-0732">Signal</keyword>
<dbReference type="SUPFAM" id="SSF50475">
    <property type="entry name" value="FMN-binding split barrel"/>
    <property type="match status" value="1"/>
</dbReference>
<dbReference type="Gene3D" id="2.30.110.10">
    <property type="entry name" value="Electron Transport, Fmn-binding Protein, Chain A"/>
    <property type="match status" value="1"/>
</dbReference>
<evidence type="ECO:0000256" key="1">
    <source>
        <dbReference type="SAM" id="SignalP"/>
    </source>
</evidence>
<dbReference type="PANTHER" id="PTHR37273:SF1">
    <property type="entry name" value="ADL397C-AP"/>
    <property type="match status" value="1"/>
</dbReference>
<proteinExistence type="predicted"/>
<reference evidence="3" key="1">
    <citation type="submission" date="2021-06" db="EMBL/GenBank/DDBJ databases">
        <authorList>
            <consortium name="DOE Joint Genome Institute"/>
            <person name="Mondo S.J."/>
            <person name="Amses K.R."/>
            <person name="Simmons D.R."/>
            <person name="Longcore J.E."/>
            <person name="Seto K."/>
            <person name="Alves G.H."/>
            <person name="Bonds A.E."/>
            <person name="Quandt C.A."/>
            <person name="Davis W.J."/>
            <person name="Chang Y."/>
            <person name="Letcher P.M."/>
            <person name="Powell M.J."/>
            <person name="Kuo A."/>
            <person name="Labutti K."/>
            <person name="Pangilinan J."/>
            <person name="Andreopoulos W."/>
            <person name="Tritt A."/>
            <person name="Riley R."/>
            <person name="Hundley H."/>
            <person name="Johnson J."/>
            <person name="Lipzen A."/>
            <person name="Barry K."/>
            <person name="Berbee M.L."/>
            <person name="Buchler N.E."/>
            <person name="Grigoriev I.V."/>
            <person name="Spatafora J.W."/>
            <person name="Stajich J.E."/>
            <person name="James T.Y."/>
        </authorList>
    </citation>
    <scope>NUCLEOTIDE SEQUENCE</scope>
    <source>
        <strain evidence="3">AG</strain>
    </source>
</reference>
<dbReference type="InterPro" id="IPR055343">
    <property type="entry name" value="CREG_beta-barrel"/>
</dbReference>
<protein>
    <recommendedName>
        <fullName evidence="2">CREG-like beta-barrel domain-containing protein</fullName>
    </recommendedName>
</protein>
<keyword evidence="4" id="KW-1185">Reference proteome</keyword>
<dbReference type="InterPro" id="IPR012349">
    <property type="entry name" value="Split_barrel_FMN-bd"/>
</dbReference>
<dbReference type="RefSeq" id="XP_051443933.1">
    <property type="nucleotide sequence ID" value="XM_051589532.1"/>
</dbReference>
<feature type="chain" id="PRO_5042283121" description="CREG-like beta-barrel domain-containing protein" evidence="1">
    <location>
        <begin position="24"/>
        <end position="216"/>
    </location>
</feature>
<evidence type="ECO:0000313" key="4">
    <source>
        <dbReference type="Proteomes" id="UP001206595"/>
    </source>
</evidence>
<evidence type="ECO:0000259" key="2">
    <source>
        <dbReference type="Pfam" id="PF13883"/>
    </source>
</evidence>
<feature type="signal peptide" evidence="1">
    <location>
        <begin position="1"/>
        <end position="23"/>
    </location>
</feature>
<comment type="caution">
    <text evidence="3">The sequence shown here is derived from an EMBL/GenBank/DDBJ whole genome shotgun (WGS) entry which is preliminary data.</text>
</comment>
<organism evidence="3 4">
    <name type="scientific">Umbelopsis ramanniana AG</name>
    <dbReference type="NCBI Taxonomy" id="1314678"/>
    <lineage>
        <taxon>Eukaryota</taxon>
        <taxon>Fungi</taxon>
        <taxon>Fungi incertae sedis</taxon>
        <taxon>Mucoromycota</taxon>
        <taxon>Mucoromycotina</taxon>
        <taxon>Umbelopsidomycetes</taxon>
        <taxon>Umbelopsidales</taxon>
        <taxon>Umbelopsidaceae</taxon>
        <taxon>Umbelopsis</taxon>
    </lineage>
</organism>
<dbReference type="PANTHER" id="PTHR37273">
    <property type="entry name" value="CHROMOSOME 8, WHOLE GENOME SHOTGUN SEQUENCE"/>
    <property type="match status" value="1"/>
</dbReference>
<reference evidence="3" key="2">
    <citation type="journal article" date="2022" name="Proc. Natl. Acad. Sci. U.S.A.">
        <title>Diploid-dominant life cycles characterize the early evolution of Fungi.</title>
        <authorList>
            <person name="Amses K.R."/>
            <person name="Simmons D.R."/>
            <person name="Longcore J.E."/>
            <person name="Mondo S.J."/>
            <person name="Seto K."/>
            <person name="Jeronimo G.H."/>
            <person name="Bonds A.E."/>
            <person name="Quandt C.A."/>
            <person name="Davis W.J."/>
            <person name="Chang Y."/>
            <person name="Federici B.A."/>
            <person name="Kuo A."/>
            <person name="LaButti K."/>
            <person name="Pangilinan J."/>
            <person name="Andreopoulos W."/>
            <person name="Tritt A."/>
            <person name="Riley R."/>
            <person name="Hundley H."/>
            <person name="Johnson J."/>
            <person name="Lipzen A."/>
            <person name="Barry K."/>
            <person name="Lang B.F."/>
            <person name="Cuomo C.A."/>
            <person name="Buchler N.E."/>
            <person name="Grigoriev I.V."/>
            <person name="Spatafora J.W."/>
            <person name="Stajich J.E."/>
            <person name="James T.Y."/>
        </authorList>
    </citation>
    <scope>NUCLEOTIDE SEQUENCE</scope>
    <source>
        <strain evidence="3">AG</strain>
    </source>
</reference>
<gene>
    <name evidence="3" type="ORF">K450DRAFT_244114</name>
</gene>